<evidence type="ECO:0008006" key="4">
    <source>
        <dbReference type="Google" id="ProtNLM"/>
    </source>
</evidence>
<keyword evidence="1" id="KW-0472">Membrane</keyword>
<feature type="transmembrane region" description="Helical" evidence="1">
    <location>
        <begin position="147"/>
        <end position="167"/>
    </location>
</feature>
<keyword evidence="1" id="KW-1133">Transmembrane helix</keyword>
<dbReference type="EMBL" id="JBHSCZ010000001">
    <property type="protein sequence ID" value="MFC4261444.1"/>
    <property type="molecule type" value="Genomic_DNA"/>
</dbReference>
<name>A0ABV8QMU6_9BACT</name>
<sequence length="276" mass="31945">MMVFKKNINEPIAVYRIILTILLIEILVYFFSGLNTNSLYGNTYFSLEQDPLLWAAYYTGIPQFIVQHVWVAIFLDIAILLLLCWLVVKPLNVWVARLLLFFLILFYVVVVGHHTHRNFQTGYIFVMLLFVVTSTNNKQILFECLRYFLLIFYVIAAYLKITSGALFNATHMSHALAAQFAPYFTEQHLGWRTALNSYLVQHTLIAQSLLITATIVEALAIVGFFTKKYDFLIALFLLIFHFANWFLMDIAPIGHIAFLSILFFSKQLCWINKASN</sequence>
<organism evidence="2 3">
    <name type="scientific">Ferruginibacter yonginensis</name>
    <dbReference type="NCBI Taxonomy" id="1310416"/>
    <lineage>
        <taxon>Bacteria</taxon>
        <taxon>Pseudomonadati</taxon>
        <taxon>Bacteroidota</taxon>
        <taxon>Chitinophagia</taxon>
        <taxon>Chitinophagales</taxon>
        <taxon>Chitinophagaceae</taxon>
        <taxon>Ferruginibacter</taxon>
    </lineage>
</organism>
<feature type="transmembrane region" description="Helical" evidence="1">
    <location>
        <begin position="12"/>
        <end position="31"/>
    </location>
</feature>
<dbReference type="RefSeq" id="WP_379705797.1">
    <property type="nucleotide sequence ID" value="NZ_JBHSCZ010000001.1"/>
</dbReference>
<evidence type="ECO:0000313" key="2">
    <source>
        <dbReference type="EMBL" id="MFC4261444.1"/>
    </source>
</evidence>
<feature type="transmembrane region" description="Helical" evidence="1">
    <location>
        <begin position="95"/>
        <end position="113"/>
    </location>
</feature>
<reference evidence="3" key="1">
    <citation type="journal article" date="2019" name="Int. J. Syst. Evol. Microbiol.">
        <title>The Global Catalogue of Microorganisms (GCM) 10K type strain sequencing project: providing services to taxonomists for standard genome sequencing and annotation.</title>
        <authorList>
            <consortium name="The Broad Institute Genomics Platform"/>
            <consortium name="The Broad Institute Genome Sequencing Center for Infectious Disease"/>
            <person name="Wu L."/>
            <person name="Ma J."/>
        </authorList>
    </citation>
    <scope>NUCLEOTIDE SEQUENCE [LARGE SCALE GENOMIC DNA]</scope>
    <source>
        <strain evidence="3">CECT 8289</strain>
    </source>
</reference>
<keyword evidence="3" id="KW-1185">Reference proteome</keyword>
<comment type="caution">
    <text evidence="2">The sequence shown here is derived from an EMBL/GenBank/DDBJ whole genome shotgun (WGS) entry which is preliminary data.</text>
</comment>
<feature type="transmembrane region" description="Helical" evidence="1">
    <location>
        <begin position="119"/>
        <end position="135"/>
    </location>
</feature>
<accession>A0ABV8QMU6</accession>
<keyword evidence="1" id="KW-0812">Transmembrane</keyword>
<evidence type="ECO:0000313" key="3">
    <source>
        <dbReference type="Proteomes" id="UP001595907"/>
    </source>
</evidence>
<feature type="transmembrane region" description="Helical" evidence="1">
    <location>
        <begin position="204"/>
        <end position="224"/>
    </location>
</feature>
<dbReference type="Proteomes" id="UP001595907">
    <property type="component" value="Unassembled WGS sequence"/>
</dbReference>
<protein>
    <recommendedName>
        <fullName evidence="4">HTTM domain-containing protein</fullName>
    </recommendedName>
</protein>
<feature type="transmembrane region" description="Helical" evidence="1">
    <location>
        <begin position="69"/>
        <end position="88"/>
    </location>
</feature>
<proteinExistence type="predicted"/>
<feature type="transmembrane region" description="Helical" evidence="1">
    <location>
        <begin position="231"/>
        <end position="247"/>
    </location>
</feature>
<gene>
    <name evidence="2" type="ORF">ACFOWM_01015</name>
</gene>
<evidence type="ECO:0000256" key="1">
    <source>
        <dbReference type="SAM" id="Phobius"/>
    </source>
</evidence>